<dbReference type="VEuPathDB" id="VectorBase:BGLB032082"/>
<evidence type="ECO:0000256" key="1">
    <source>
        <dbReference type="ARBA" id="ARBA00008535"/>
    </source>
</evidence>
<gene>
    <name evidence="5" type="primary">106050181</name>
</gene>
<dbReference type="SUPFAM" id="SSF52540">
    <property type="entry name" value="P-loop containing nucleoside triphosphate hydrolases"/>
    <property type="match status" value="1"/>
</dbReference>
<dbReference type="OrthoDB" id="6095869at2759"/>
<dbReference type="VEuPathDB" id="VectorBase:BGLAX_035060"/>
<evidence type="ECO:0000256" key="2">
    <source>
        <dbReference type="ARBA" id="ARBA00022741"/>
    </source>
</evidence>
<dbReference type="PANTHER" id="PTHR10903">
    <property type="entry name" value="GTPASE, IMAP FAMILY MEMBER-RELATED"/>
    <property type="match status" value="1"/>
</dbReference>
<dbReference type="Gene3D" id="3.40.50.300">
    <property type="entry name" value="P-loop containing nucleotide triphosphate hydrolases"/>
    <property type="match status" value="1"/>
</dbReference>
<proteinExistence type="inferred from homology"/>
<dbReference type="KEGG" id="bgt:106050181"/>
<dbReference type="EnsemblMetazoa" id="BGLB032082-RA">
    <property type="protein sequence ID" value="BGLB032082-PA"/>
    <property type="gene ID" value="BGLB032082"/>
</dbReference>
<comment type="similarity">
    <text evidence="1">Belongs to the TRAFAC class TrmE-Era-EngA-EngB-Septin-like GTPase superfamily. AIG1/Toc34/Toc159-like paraseptin GTPase family. IAN subfamily.</text>
</comment>
<keyword evidence="3" id="KW-0342">GTP-binding</keyword>
<dbReference type="PANTHER" id="PTHR10903:SF184">
    <property type="entry name" value="GTP-BINDING PROTEIN A"/>
    <property type="match status" value="1"/>
</dbReference>
<accession>A0A2C9LKB3</accession>
<dbReference type="PROSITE" id="PS51720">
    <property type="entry name" value="G_AIG1"/>
    <property type="match status" value="1"/>
</dbReference>
<dbReference type="GO" id="GO:0005525">
    <property type="term" value="F:GTP binding"/>
    <property type="evidence" value="ECO:0007669"/>
    <property type="project" value="UniProtKB-KW"/>
</dbReference>
<evidence type="ECO:0000259" key="4">
    <source>
        <dbReference type="PROSITE" id="PS51720"/>
    </source>
</evidence>
<feature type="domain" description="AIG1-type G" evidence="4">
    <location>
        <begin position="1"/>
        <end position="216"/>
    </location>
</feature>
<name>A0A2C9LKB3_BIOGL</name>
<protein>
    <recommendedName>
        <fullName evidence="4">AIG1-type G domain-containing protein</fullName>
    </recommendedName>
</protein>
<evidence type="ECO:0000313" key="5">
    <source>
        <dbReference type="EnsemblMetazoa" id="BGLB032082-PA"/>
    </source>
</evidence>
<evidence type="ECO:0000313" key="6">
    <source>
        <dbReference type="Proteomes" id="UP000076420"/>
    </source>
</evidence>
<organism evidence="5 6">
    <name type="scientific">Biomphalaria glabrata</name>
    <name type="common">Bloodfluke planorb</name>
    <name type="synonym">Freshwater snail</name>
    <dbReference type="NCBI Taxonomy" id="6526"/>
    <lineage>
        <taxon>Eukaryota</taxon>
        <taxon>Metazoa</taxon>
        <taxon>Spiralia</taxon>
        <taxon>Lophotrochozoa</taxon>
        <taxon>Mollusca</taxon>
        <taxon>Gastropoda</taxon>
        <taxon>Heterobranchia</taxon>
        <taxon>Euthyneura</taxon>
        <taxon>Panpulmonata</taxon>
        <taxon>Hygrophila</taxon>
        <taxon>Lymnaeoidea</taxon>
        <taxon>Planorbidae</taxon>
        <taxon>Biomphalaria</taxon>
    </lineage>
</organism>
<dbReference type="InterPro" id="IPR006703">
    <property type="entry name" value="G_AIG1"/>
</dbReference>
<sequence>MNILFIGRGGNGKSFSINSIEKQQSADNASSLTLSEFQEYANDTSVTEKEFQELINIKVVKCSGIGDRGEDLNDSITDVICKLEDLLTESGGFNAIVIVLKYGVRFTKQEQDAVKVFDSVFGPGMIPKWGIILFTYGDLFYQDAKEDNGPSFKDWCREQTGDVQKLFEKANFRIILFDNRTKDPDQQKKQFYTLLETVRNLKAESRYTLQEFQRVSQSRETFVEEEDTNKQIRDKEENNKEEKIHEGFWLCQVIWKHKETVGIISAFAIIVVLTRKGLLRNISNKFGFKNWLAYIPFFSKSK</sequence>
<dbReference type="Proteomes" id="UP000076420">
    <property type="component" value="Unassembled WGS sequence"/>
</dbReference>
<dbReference type="InterPro" id="IPR027417">
    <property type="entry name" value="P-loop_NTPase"/>
</dbReference>
<dbReference type="InterPro" id="IPR045058">
    <property type="entry name" value="GIMA/IAN/Toc"/>
</dbReference>
<reference evidence="5" key="1">
    <citation type="submission" date="2020-05" db="UniProtKB">
        <authorList>
            <consortium name="EnsemblMetazoa"/>
        </authorList>
    </citation>
    <scope>IDENTIFICATION</scope>
    <source>
        <strain evidence="5">BB02</strain>
    </source>
</reference>
<dbReference type="Pfam" id="PF04548">
    <property type="entry name" value="AIG1"/>
    <property type="match status" value="1"/>
</dbReference>
<evidence type="ECO:0000256" key="3">
    <source>
        <dbReference type="ARBA" id="ARBA00023134"/>
    </source>
</evidence>
<dbReference type="RefSeq" id="XP_013060583.2">
    <property type="nucleotide sequence ID" value="XM_013205129.2"/>
</dbReference>
<keyword evidence="2" id="KW-0547">Nucleotide-binding</keyword>
<dbReference type="STRING" id="6526.A0A2C9LKB3"/>
<dbReference type="AlphaFoldDB" id="A0A2C9LKB3"/>